<evidence type="ECO:0000256" key="1">
    <source>
        <dbReference type="SAM" id="MobiDB-lite"/>
    </source>
</evidence>
<evidence type="ECO:0000313" key="4">
    <source>
        <dbReference type="Proteomes" id="UP000679779"/>
    </source>
</evidence>
<proteinExistence type="predicted"/>
<sequence length="372" mass="43270">MDKLKSNQNNDRGFRIFFVIFLLVIASAFIFLVYLEPKLNEAKVEPQETVDSNNKTSGDPPINLTNNADSQIQLEDYSDKYLSVKYPKGWRVEKNQEPSLDTKINIVDQNEQSGSISIDILWKDPSLQDVKQITEFFNTKLHSNHELSDIEILQSYERDLYKKDDGSQVKMGIQLTKYFNKTIKNNILSFQMAAPVGNRVFHFVYDTYETEAFANKKFEKMISTLILKEPLFTEERPKPEKYLTSVISQVFGDINDFNNEKSLKSLSFNENTKNVTVKIYGKDNLTKNLVKKSMWLNITETLKLLNKNDQFNNIQFIMLFPLTDIYGNKTYDPVMKISLSKNTRSKVNYDEFIFSNIPKIADSYWESPSFKN</sequence>
<evidence type="ECO:0000313" key="3">
    <source>
        <dbReference type="EMBL" id="GIO33207.1"/>
    </source>
</evidence>
<keyword evidence="4" id="KW-1185">Reference proteome</keyword>
<feature type="compositionally biased region" description="Polar residues" evidence="1">
    <location>
        <begin position="49"/>
        <end position="65"/>
    </location>
</feature>
<comment type="caution">
    <text evidence="3">The sequence shown here is derived from an EMBL/GenBank/DDBJ whole genome shotgun (WGS) entry which is preliminary data.</text>
</comment>
<dbReference type="EMBL" id="BORQ01000005">
    <property type="protein sequence ID" value="GIO33207.1"/>
    <property type="molecule type" value="Genomic_DNA"/>
</dbReference>
<accession>A0A920CDW5</accession>
<dbReference type="Proteomes" id="UP000679779">
    <property type="component" value="Unassembled WGS sequence"/>
</dbReference>
<reference evidence="3" key="1">
    <citation type="submission" date="2021-03" db="EMBL/GenBank/DDBJ databases">
        <title>Antimicrobial resistance genes in bacteria isolated from Japanese honey, and their potential for conferring macrolide and lincosamide resistance in the American foulbrood pathogen Paenibacillus larvae.</title>
        <authorList>
            <person name="Okamoto M."/>
            <person name="Kumagai M."/>
            <person name="Kanamori H."/>
            <person name="Takamatsu D."/>
        </authorList>
    </citation>
    <scope>NUCLEOTIDE SEQUENCE</scope>
    <source>
        <strain evidence="3">J2TS6</strain>
    </source>
</reference>
<protein>
    <submittedName>
        <fullName evidence="3">Uncharacterized protein</fullName>
    </submittedName>
</protein>
<evidence type="ECO:0000256" key="2">
    <source>
        <dbReference type="SAM" id="Phobius"/>
    </source>
</evidence>
<keyword evidence="2" id="KW-0812">Transmembrane</keyword>
<dbReference type="RefSeq" id="WP_212958347.1">
    <property type="nucleotide sequence ID" value="NZ_BORQ01000005.1"/>
</dbReference>
<organism evidence="3 4">
    <name type="scientific">Paenibacillus albilobatus</name>
    <dbReference type="NCBI Taxonomy" id="2716884"/>
    <lineage>
        <taxon>Bacteria</taxon>
        <taxon>Bacillati</taxon>
        <taxon>Bacillota</taxon>
        <taxon>Bacilli</taxon>
        <taxon>Bacillales</taxon>
        <taxon>Paenibacillaceae</taxon>
        <taxon>Paenibacillus</taxon>
    </lineage>
</organism>
<name>A0A920CDW5_9BACL</name>
<feature type="transmembrane region" description="Helical" evidence="2">
    <location>
        <begin position="12"/>
        <end position="35"/>
    </location>
</feature>
<dbReference type="AlphaFoldDB" id="A0A920CDW5"/>
<keyword evidence="2" id="KW-1133">Transmembrane helix</keyword>
<gene>
    <name evidence="3" type="ORF">J2TS6_43480</name>
</gene>
<feature type="region of interest" description="Disordered" evidence="1">
    <location>
        <begin position="44"/>
        <end position="65"/>
    </location>
</feature>
<keyword evidence="2" id="KW-0472">Membrane</keyword>